<dbReference type="PANTHER" id="PTHR33223:SF8">
    <property type="entry name" value="OS04G0172440 PROTEIN"/>
    <property type="match status" value="1"/>
</dbReference>
<reference evidence="3" key="2">
    <citation type="submission" date="2025-08" db="UniProtKB">
        <authorList>
            <consortium name="RefSeq"/>
        </authorList>
    </citation>
    <scope>IDENTIFICATION</scope>
    <source>
        <tissue evidence="3">Leaf</tissue>
    </source>
</reference>
<dbReference type="Proteomes" id="UP000189701">
    <property type="component" value="Unplaced"/>
</dbReference>
<evidence type="ECO:0000313" key="3">
    <source>
        <dbReference type="RefSeq" id="XP_009796822.1"/>
    </source>
</evidence>
<sequence length="619" mass="70720">MEEFYGSNKVRCNFFQGYHTDFPYSRMSTSQNLPMKVMSNILLDLLMWWEDLGKEGREVVNLYLGGLTGLIKIRPRGNIIRALVTVWDPSHNVLHFSNFELTPTLEERAGYVGSTERLRHKYLVSSRSVTPHKFLDLLKINKGVQYADLAVGFPTLRLPKVWAGFDNPESGICSKGNRAKWDEHRCFAFMVTFLGLVVFPRKDGNIDLRVAGVVNVLITNAKSTLSHMIVFEIYRALTACKAEGKLAKAQTKLSKNAEERARFVQQLKGKYDNGIMGLKKKITVLEKEMTKQARDFKAEREHCYIMEDLFRLRENMAQRPAARPTGAVVEALMYSCFVFSSQNCQFLLEFVGPFSTFAVVMENKKVVSLCTILAAHLYNTRSKDKLIMTGQELDASIIDPPREVEETESDLKEELHKLKHQMADMYKLPVGFKMPKFDLYDRHGDPVAHLRGFYNKMRGSGGKDELLMAYFSQSLSGAALEWCTRQDHRRCFRWREQAARINPPMEENEMVEYFLQALESTYLGHLISAIEKCWNLKNDIQELIDTNQIVIQSPETSNINQNPLSAHAETHMIEIVHKDRKPKKPSQSVMMIRSSESKSVTDLVVTKATSLIAKGSVDK</sequence>
<dbReference type="InterPro" id="IPR056647">
    <property type="entry name" value="DUF7745"/>
</dbReference>
<proteinExistence type="predicted"/>
<protein>
    <submittedName>
        <fullName evidence="3">Uncharacterized protein LOC104243346</fullName>
    </submittedName>
</protein>
<dbReference type="eggNOG" id="ENOG502SZ92">
    <property type="taxonomic scope" value="Eukaryota"/>
</dbReference>
<organism evidence="2 3">
    <name type="scientific">Nicotiana sylvestris</name>
    <name type="common">Wood tobacco</name>
    <name type="synonym">South American tobacco</name>
    <dbReference type="NCBI Taxonomy" id="4096"/>
    <lineage>
        <taxon>Eukaryota</taxon>
        <taxon>Viridiplantae</taxon>
        <taxon>Streptophyta</taxon>
        <taxon>Embryophyta</taxon>
        <taxon>Tracheophyta</taxon>
        <taxon>Spermatophyta</taxon>
        <taxon>Magnoliopsida</taxon>
        <taxon>eudicotyledons</taxon>
        <taxon>Gunneridae</taxon>
        <taxon>Pentapetalae</taxon>
        <taxon>asterids</taxon>
        <taxon>lamiids</taxon>
        <taxon>Solanales</taxon>
        <taxon>Solanaceae</taxon>
        <taxon>Nicotianoideae</taxon>
        <taxon>Nicotianeae</taxon>
        <taxon>Nicotiana</taxon>
    </lineage>
</organism>
<reference evidence="2" key="1">
    <citation type="journal article" date="2013" name="Genome Biol.">
        <title>Reference genomes and transcriptomes of Nicotiana sylvestris and Nicotiana tomentosiformis.</title>
        <authorList>
            <person name="Sierro N."/>
            <person name="Battey J.N."/>
            <person name="Ouadi S."/>
            <person name="Bovet L."/>
            <person name="Goepfert S."/>
            <person name="Bakaher N."/>
            <person name="Peitsch M.C."/>
            <person name="Ivanov N.V."/>
        </authorList>
    </citation>
    <scope>NUCLEOTIDE SEQUENCE [LARGE SCALE GENOMIC DNA]</scope>
</reference>
<dbReference type="PANTHER" id="PTHR33223">
    <property type="entry name" value="CCHC-TYPE DOMAIN-CONTAINING PROTEIN"/>
    <property type="match status" value="1"/>
</dbReference>
<feature type="domain" description="DUF7745" evidence="1">
    <location>
        <begin position="62"/>
        <end position="241"/>
    </location>
</feature>
<evidence type="ECO:0000313" key="2">
    <source>
        <dbReference type="Proteomes" id="UP000189701"/>
    </source>
</evidence>
<keyword evidence="2" id="KW-1185">Reference proteome</keyword>
<gene>
    <name evidence="3" type="primary">LOC104243346</name>
</gene>
<name>A0A1U7XXW4_NICSY</name>
<dbReference type="RefSeq" id="XP_009796822.1">
    <property type="nucleotide sequence ID" value="XM_009798520.1"/>
</dbReference>
<accession>A0A1U7XXW4</accession>
<evidence type="ECO:0000259" key="1">
    <source>
        <dbReference type="Pfam" id="PF24924"/>
    </source>
</evidence>
<dbReference type="AlphaFoldDB" id="A0A1U7XXW4"/>
<dbReference type="Pfam" id="PF24924">
    <property type="entry name" value="DUF7745"/>
    <property type="match status" value="1"/>
</dbReference>